<organism evidence="1 2">
    <name type="scientific">Peronospora matthiolae</name>
    <dbReference type="NCBI Taxonomy" id="2874970"/>
    <lineage>
        <taxon>Eukaryota</taxon>
        <taxon>Sar</taxon>
        <taxon>Stramenopiles</taxon>
        <taxon>Oomycota</taxon>
        <taxon>Peronosporomycetes</taxon>
        <taxon>Peronosporales</taxon>
        <taxon>Peronosporaceae</taxon>
        <taxon>Peronospora</taxon>
    </lineage>
</organism>
<name>A0AAV1U6S0_9STRA</name>
<comment type="caution">
    <text evidence="1">The sequence shown here is derived from an EMBL/GenBank/DDBJ whole genome shotgun (WGS) entry which is preliminary data.</text>
</comment>
<gene>
    <name evidence="1" type="ORF">PM001_LOCUS14891</name>
</gene>
<sequence>MVETKVGLDATAADKVLPLEVVDGPIKTEIALAGAGLRPLLTLLDHVRRVAGAERGLAPRSAGPVLLAHLLRERDCFHKLVADVILSQTVLLSLNAQATAPPRTPRIWRHN</sequence>
<dbReference type="Proteomes" id="UP001162060">
    <property type="component" value="Unassembled WGS sequence"/>
</dbReference>
<dbReference type="EMBL" id="CAKLBY020000153">
    <property type="protein sequence ID" value="CAK7929741.1"/>
    <property type="molecule type" value="Genomic_DNA"/>
</dbReference>
<proteinExistence type="predicted"/>
<accession>A0AAV1U6S0</accession>
<evidence type="ECO:0000313" key="1">
    <source>
        <dbReference type="EMBL" id="CAK7929741.1"/>
    </source>
</evidence>
<evidence type="ECO:0000313" key="2">
    <source>
        <dbReference type="Proteomes" id="UP001162060"/>
    </source>
</evidence>
<dbReference type="AlphaFoldDB" id="A0AAV1U6S0"/>
<protein>
    <submittedName>
        <fullName evidence="1">Uncharacterized protein</fullName>
    </submittedName>
</protein>
<reference evidence="1" key="1">
    <citation type="submission" date="2024-01" db="EMBL/GenBank/DDBJ databases">
        <authorList>
            <person name="Webb A."/>
        </authorList>
    </citation>
    <scope>NUCLEOTIDE SEQUENCE</scope>
    <source>
        <strain evidence="1">Pm1</strain>
    </source>
</reference>